<dbReference type="HOGENOM" id="CLU_3260062_0_0_6"/>
<proteinExistence type="predicted"/>
<sequence length="42" mass="4800">MPGAGVSLSRVCPHIAALPLYFMPFHIEHEDMQFQNVVKMRT</sequence>
<reference evidence="1 2" key="1">
    <citation type="journal article" date="2000" name="Nature">
        <title>The genome sequence of the plant pathogen Xylella fastidiosa.</title>
        <authorList>
            <person name="Simpson A.J."/>
            <person name="Reinach F.C."/>
            <person name="Arruda P."/>
            <person name="Abreu F.A."/>
            <person name="Acencio M."/>
            <person name="Alvarenga R."/>
            <person name="Alves L.M."/>
            <person name="Araya J.E."/>
            <person name="Baia G.S."/>
            <person name="Baptista C.S."/>
            <person name="Barros M.H."/>
            <person name="Bonaccorsi E.D."/>
            <person name="Bordin S."/>
            <person name="Bove J.M."/>
            <person name="Briones M.R."/>
            <person name="Bueno M.R."/>
            <person name="Camargo A.A."/>
            <person name="Camargo L.E."/>
            <person name="Carraro D.M."/>
            <person name="Carrer H."/>
            <person name="Colauto N.B."/>
            <person name="Colombo C."/>
            <person name="Costa F.F."/>
            <person name="Costa M.C."/>
            <person name="Costa-Neto C.M."/>
            <person name="Coutinho L.L."/>
            <person name="Cristofani M."/>
            <person name="Dias-Neto E."/>
            <person name="Docena C."/>
            <person name="El-Dorry H."/>
            <person name="Facincani A.P."/>
            <person name="Ferreira A.J."/>
            <person name="Ferreira V.C."/>
            <person name="Ferro J.A."/>
            <person name="Fraga J.S."/>
            <person name="Franca S.C."/>
            <person name="Franco M.C."/>
            <person name="Frohme M."/>
            <person name="Furlan L.R."/>
            <person name="Garnier M."/>
            <person name="Goldman G.H."/>
            <person name="Goldman M.H."/>
            <person name="Gomes S.L."/>
            <person name="Gruber A."/>
            <person name="Ho P.L."/>
            <person name="Hoheisel J.D."/>
            <person name="Junqueira M.L."/>
            <person name="Kemper E.L."/>
            <person name="Kitajima J.P."/>
            <person name="Krieger J.E."/>
            <person name="Kuramae E.E."/>
            <person name="Laigret F."/>
            <person name="Lambais M.R."/>
            <person name="Leite L.C."/>
            <person name="Lemos E.G."/>
            <person name="Lemos M.V."/>
            <person name="Lopes S.A."/>
            <person name="Lopes C.R."/>
            <person name="Machado J.A."/>
            <person name="Machado M.A."/>
            <person name="Madeira A.M."/>
            <person name="Madeira H.M."/>
            <person name="Marino C.L."/>
            <person name="Marques M.V."/>
            <person name="Martins E.A."/>
            <person name="Martins E.M."/>
            <person name="Matsukuma A.Y."/>
            <person name="Menck C.F."/>
            <person name="Miracca E.C."/>
            <person name="Miyaki C.Y."/>
            <person name="Monteriro-Vitorello C.B."/>
            <person name="Moon D.H."/>
            <person name="Nagai M.A."/>
            <person name="Nascimento A.L."/>
            <person name="Netto L.E."/>
            <person name="Nhani A.Jr."/>
            <person name="Nobrega F.G."/>
            <person name="Nunes L.R."/>
            <person name="Oliveira M.A."/>
            <person name="de Oliveira M.C."/>
            <person name="de Oliveira R.C."/>
            <person name="Palmieri D.A."/>
            <person name="Paris A."/>
            <person name="Peixoto B.R."/>
            <person name="Pereira G.A."/>
            <person name="Pereira H.A.Jr."/>
            <person name="Pesquero J.B."/>
            <person name="Quaggio R.B."/>
            <person name="Roberto P.G."/>
            <person name="Rodrigues V."/>
            <person name="de M Rosa A.J."/>
            <person name="de Rosa V.E.Jr."/>
            <person name="de Sa R.G."/>
            <person name="Santelli R.V."/>
            <person name="Sawasaki H.E."/>
            <person name="da Silva A.C."/>
            <person name="da Silva A.M."/>
            <person name="da Silva F.R."/>
            <person name="da Silva W.A.Jr."/>
            <person name="da Silveira J.F."/>
            <person name="Silvestri M.L."/>
            <person name="Siqueira W.J."/>
            <person name="de Souza A.A."/>
            <person name="de Souza A.P."/>
            <person name="Terenzi M.F."/>
            <person name="Truffi D."/>
            <person name="Tsai S.M."/>
            <person name="Tsuhako M.H."/>
            <person name="Vallada H."/>
            <person name="Van Sluys M.A."/>
            <person name="Verjovski-Almeida S."/>
            <person name="Vettore A.L."/>
            <person name="Zago M.A."/>
            <person name="Zatz M."/>
            <person name="Meidanis J."/>
            <person name="Setubal J.C."/>
        </authorList>
    </citation>
    <scope>NUCLEOTIDE SEQUENCE [LARGE SCALE GENOMIC DNA]</scope>
    <source>
        <strain evidence="1 2">9a5c</strain>
    </source>
</reference>
<organism evidence="1 2">
    <name type="scientific">Xylella fastidiosa (strain 9a5c)</name>
    <dbReference type="NCBI Taxonomy" id="160492"/>
    <lineage>
        <taxon>Bacteria</taxon>
        <taxon>Pseudomonadati</taxon>
        <taxon>Pseudomonadota</taxon>
        <taxon>Gammaproteobacteria</taxon>
        <taxon>Lysobacterales</taxon>
        <taxon>Lysobacteraceae</taxon>
        <taxon>Xylella</taxon>
    </lineage>
</organism>
<accession>Q9PA50</accession>
<dbReference type="EMBL" id="AE003849">
    <property type="protein sequence ID" value="AAF85467.1"/>
    <property type="molecule type" value="Genomic_DNA"/>
</dbReference>
<dbReference type="KEGG" id="xfa:XF_2670"/>
<name>Q9PA50_XYLFA</name>
<protein>
    <submittedName>
        <fullName evidence="1">Uncharacterized protein</fullName>
    </submittedName>
</protein>
<dbReference type="STRING" id="160492.XF_2670"/>
<evidence type="ECO:0000313" key="2">
    <source>
        <dbReference type="Proteomes" id="UP000000812"/>
    </source>
</evidence>
<gene>
    <name evidence="1" type="ordered locus">XF_2670</name>
</gene>
<dbReference type="PIR" id="A82528">
    <property type="entry name" value="A82528"/>
</dbReference>
<dbReference type="Proteomes" id="UP000000812">
    <property type="component" value="Chromosome"/>
</dbReference>
<dbReference type="AlphaFoldDB" id="Q9PA50"/>
<evidence type="ECO:0000313" key="1">
    <source>
        <dbReference type="EMBL" id="AAF85467.1"/>
    </source>
</evidence>